<proteinExistence type="predicted"/>
<dbReference type="SMART" id="SM00530">
    <property type="entry name" value="HTH_XRE"/>
    <property type="match status" value="1"/>
</dbReference>
<dbReference type="Proteomes" id="UP000760472">
    <property type="component" value="Unassembled WGS sequence"/>
</dbReference>
<dbReference type="Gene3D" id="1.10.260.40">
    <property type="entry name" value="lambda repressor-like DNA-binding domains"/>
    <property type="match status" value="1"/>
</dbReference>
<organism evidence="2 3">
    <name type="scientific">Amphritea pacifica</name>
    <dbReference type="NCBI Taxonomy" id="2811233"/>
    <lineage>
        <taxon>Bacteria</taxon>
        <taxon>Pseudomonadati</taxon>
        <taxon>Pseudomonadota</taxon>
        <taxon>Gammaproteobacteria</taxon>
        <taxon>Oceanospirillales</taxon>
        <taxon>Oceanospirillaceae</taxon>
        <taxon>Amphritea</taxon>
    </lineage>
</organism>
<dbReference type="EMBL" id="JAFFZP010000064">
    <property type="protein sequence ID" value="MBN0989866.1"/>
    <property type="molecule type" value="Genomic_DNA"/>
</dbReference>
<comment type="caution">
    <text evidence="2">The sequence shown here is derived from an EMBL/GenBank/DDBJ whole genome shotgun (WGS) entry which is preliminary data.</text>
</comment>
<evidence type="ECO:0000313" key="2">
    <source>
        <dbReference type="EMBL" id="MBN0989866.1"/>
    </source>
</evidence>
<dbReference type="InterPro" id="IPR001387">
    <property type="entry name" value="Cro/C1-type_HTH"/>
</dbReference>
<protein>
    <submittedName>
        <fullName evidence="2">Helix-turn-helix transcriptional regulator</fullName>
    </submittedName>
</protein>
<name>A0ABS2WDS4_9GAMM</name>
<reference evidence="2 3" key="1">
    <citation type="submission" date="2021-02" db="EMBL/GenBank/DDBJ databases">
        <title>A novel species of genus Amphritea isolated from a fishpond in China.</title>
        <authorList>
            <person name="Lu H."/>
        </authorList>
    </citation>
    <scope>NUCLEOTIDE SEQUENCE [LARGE SCALE GENOMIC DNA]</scope>
    <source>
        <strain evidence="2 3">RP18W</strain>
    </source>
</reference>
<dbReference type="RefSeq" id="WP_205214510.1">
    <property type="nucleotide sequence ID" value="NZ_JAFFZP010000064.1"/>
</dbReference>
<sequence length="94" mass="10639">MSLQRLKERALQSDDVRREYDALESEFALISQLLHMRKAAGLTQEQVAVLMHTKKSNICRLEKGAVAPKVDTLQRYAKACGYELQMSFEPQAVG</sequence>
<evidence type="ECO:0000259" key="1">
    <source>
        <dbReference type="PROSITE" id="PS50943"/>
    </source>
</evidence>
<dbReference type="PROSITE" id="PS50943">
    <property type="entry name" value="HTH_CROC1"/>
    <property type="match status" value="1"/>
</dbReference>
<dbReference type="SUPFAM" id="SSF47413">
    <property type="entry name" value="lambda repressor-like DNA-binding domains"/>
    <property type="match status" value="1"/>
</dbReference>
<dbReference type="Pfam" id="PF01381">
    <property type="entry name" value="HTH_3"/>
    <property type="match status" value="1"/>
</dbReference>
<keyword evidence="3" id="KW-1185">Reference proteome</keyword>
<dbReference type="CDD" id="cd00093">
    <property type="entry name" value="HTH_XRE"/>
    <property type="match status" value="1"/>
</dbReference>
<dbReference type="InterPro" id="IPR010982">
    <property type="entry name" value="Lambda_DNA-bd_dom_sf"/>
</dbReference>
<evidence type="ECO:0000313" key="3">
    <source>
        <dbReference type="Proteomes" id="UP000760472"/>
    </source>
</evidence>
<gene>
    <name evidence="2" type="ORF">JW498_21110</name>
</gene>
<accession>A0ABS2WDS4</accession>
<feature type="domain" description="HTH cro/C1-type" evidence="1">
    <location>
        <begin position="33"/>
        <end position="87"/>
    </location>
</feature>